<gene>
    <name evidence="1" type="ORF">GCM10010191_22250</name>
</gene>
<proteinExistence type="predicted"/>
<organism evidence="1 2">
    <name type="scientific">Actinomadura vinacea</name>
    <dbReference type="NCBI Taxonomy" id="115336"/>
    <lineage>
        <taxon>Bacteria</taxon>
        <taxon>Bacillati</taxon>
        <taxon>Actinomycetota</taxon>
        <taxon>Actinomycetes</taxon>
        <taxon>Streptosporangiales</taxon>
        <taxon>Thermomonosporaceae</taxon>
        <taxon>Actinomadura</taxon>
    </lineage>
</organism>
<accession>A0ABN3IRU6</accession>
<dbReference type="EMBL" id="BAAARW010000008">
    <property type="protein sequence ID" value="GAA2412391.1"/>
    <property type="molecule type" value="Genomic_DNA"/>
</dbReference>
<dbReference type="RefSeq" id="WP_344588653.1">
    <property type="nucleotide sequence ID" value="NZ_BAAARW010000008.1"/>
</dbReference>
<evidence type="ECO:0000313" key="1">
    <source>
        <dbReference type="EMBL" id="GAA2412391.1"/>
    </source>
</evidence>
<evidence type="ECO:0000313" key="2">
    <source>
        <dbReference type="Proteomes" id="UP001501231"/>
    </source>
</evidence>
<name>A0ABN3IRU6_9ACTN</name>
<reference evidence="1 2" key="1">
    <citation type="journal article" date="2019" name="Int. J. Syst. Evol. Microbiol.">
        <title>The Global Catalogue of Microorganisms (GCM) 10K type strain sequencing project: providing services to taxonomists for standard genome sequencing and annotation.</title>
        <authorList>
            <consortium name="The Broad Institute Genomics Platform"/>
            <consortium name="The Broad Institute Genome Sequencing Center for Infectious Disease"/>
            <person name="Wu L."/>
            <person name="Ma J."/>
        </authorList>
    </citation>
    <scope>NUCLEOTIDE SEQUENCE [LARGE SCALE GENOMIC DNA]</scope>
    <source>
        <strain evidence="1 2">JCM 3325</strain>
    </source>
</reference>
<dbReference type="Proteomes" id="UP001501231">
    <property type="component" value="Unassembled WGS sequence"/>
</dbReference>
<protein>
    <submittedName>
        <fullName evidence="1">Uncharacterized protein</fullName>
    </submittedName>
</protein>
<comment type="caution">
    <text evidence="1">The sequence shown here is derived from an EMBL/GenBank/DDBJ whole genome shotgun (WGS) entry which is preliminary data.</text>
</comment>
<keyword evidence="2" id="KW-1185">Reference proteome</keyword>
<sequence length="61" mass="6370">MSHHVHGTGHRSPPVAVAARALPGTDRLVIRKDAASRFTGALRANEIDLARPPALAKALGP</sequence>